<dbReference type="HOGENOM" id="CLU_155019_0_0_2"/>
<protein>
    <submittedName>
        <fullName evidence="1">Uncharacterized protein</fullName>
    </submittedName>
</protein>
<comment type="caution">
    <text evidence="1">The sequence shown here is derived from an EMBL/GenBank/DDBJ whole genome shotgun (WGS) entry which is preliminary data.</text>
</comment>
<gene>
    <name evidence="1" type="ORF">Nlim_0594</name>
</gene>
<reference evidence="1" key="1">
    <citation type="journal article" date="2011" name="PLoS ONE">
        <title>Genome of a low-salinity ammonia-oxidizing archaeon determined by single-cell and metagenomic analysis.</title>
        <authorList>
            <person name="Blainey P.C."/>
            <person name="Mosier A.C."/>
            <person name="Potanina A."/>
            <person name="Francis C.A."/>
            <person name="Quake S.R."/>
        </authorList>
    </citation>
    <scope>NUCLEOTIDE SEQUENCE [LARGE SCALE GENOMIC DNA]</scope>
    <source>
        <strain evidence="1">SFB1</strain>
    </source>
</reference>
<proteinExistence type="predicted"/>
<accession>F3KJD6</accession>
<dbReference type="EMBL" id="AEGP01000029">
    <property type="protein sequence ID" value="EGG42413.1"/>
    <property type="molecule type" value="Genomic_DNA"/>
</dbReference>
<sequence length="133" mass="14672">MKGDVLLQNIKVIGIIPVSSGKKAKDAKLTIREAILTKLGKNLDNVKKRCADKPLSVNIAFSLHKTTHSKKDLDGLSDALIKILGEEMSSKKDALKGLGIITNTNLIHRIISEKSIVAKDAKEEFSFSIYEWE</sequence>
<dbReference type="Proteomes" id="UP000004348">
    <property type="component" value="Chromosome"/>
</dbReference>
<evidence type="ECO:0000313" key="1">
    <source>
        <dbReference type="EMBL" id="EGG42413.1"/>
    </source>
</evidence>
<dbReference type="AlphaFoldDB" id="F3KJD6"/>
<dbReference type="STRING" id="886738.Nlim_0594"/>
<organism evidence="1">
    <name type="scientific">Candidatus Nitrosarchaeum limnium SFB1</name>
    <dbReference type="NCBI Taxonomy" id="886738"/>
    <lineage>
        <taxon>Archaea</taxon>
        <taxon>Nitrososphaerota</taxon>
        <taxon>Nitrososphaeria</taxon>
        <taxon>Nitrosopumilales</taxon>
        <taxon>Nitrosopumilaceae</taxon>
        <taxon>Nitrosarchaeum</taxon>
    </lineage>
</organism>
<name>F3KJD6_9ARCH</name>